<feature type="non-terminal residue" evidence="2">
    <location>
        <position position="1"/>
    </location>
</feature>
<dbReference type="AlphaFoldDB" id="A0A6J4V8U9"/>
<name>A0A6J4V8U9_9BACT</name>
<evidence type="ECO:0000256" key="1">
    <source>
        <dbReference type="SAM" id="MobiDB-lite"/>
    </source>
</evidence>
<feature type="non-terminal residue" evidence="2">
    <location>
        <position position="41"/>
    </location>
</feature>
<organism evidence="2">
    <name type="scientific">uncultured Thermomicrobiales bacterium</name>
    <dbReference type="NCBI Taxonomy" id="1645740"/>
    <lineage>
        <taxon>Bacteria</taxon>
        <taxon>Pseudomonadati</taxon>
        <taxon>Thermomicrobiota</taxon>
        <taxon>Thermomicrobia</taxon>
        <taxon>Thermomicrobiales</taxon>
        <taxon>environmental samples</taxon>
    </lineage>
</organism>
<feature type="region of interest" description="Disordered" evidence="1">
    <location>
        <begin position="1"/>
        <end position="41"/>
    </location>
</feature>
<proteinExistence type="predicted"/>
<accession>A0A6J4V8U9</accession>
<dbReference type="EMBL" id="CADCWN010000164">
    <property type="protein sequence ID" value="CAA9572306.1"/>
    <property type="molecule type" value="Genomic_DNA"/>
</dbReference>
<sequence length="41" mass="4264">RSPWAASPPASTPSSPPIPSASTSTIAWDDRSWPSRPSPSS</sequence>
<reference evidence="2" key="1">
    <citation type="submission" date="2020-02" db="EMBL/GenBank/DDBJ databases">
        <authorList>
            <person name="Meier V. D."/>
        </authorList>
    </citation>
    <scope>NUCLEOTIDE SEQUENCE</scope>
    <source>
        <strain evidence="2">AVDCRST_MAG18</strain>
    </source>
</reference>
<protein>
    <submittedName>
        <fullName evidence="2">Uncharacterized protein</fullName>
    </submittedName>
</protein>
<feature type="compositionally biased region" description="Pro residues" evidence="1">
    <location>
        <begin position="10"/>
        <end position="19"/>
    </location>
</feature>
<evidence type="ECO:0000313" key="2">
    <source>
        <dbReference type="EMBL" id="CAA9572306.1"/>
    </source>
</evidence>
<gene>
    <name evidence="2" type="ORF">AVDCRST_MAG18-2122</name>
</gene>